<comment type="subcellular location">
    <subcellularLocation>
        <location evidence="9">Endomembrane system</location>
        <topology evidence="9">Single-pass membrane protein</topology>
    </subcellularLocation>
    <subcellularLocation>
        <location evidence="1">Nucleus envelope</location>
    </subcellularLocation>
</comment>
<evidence type="ECO:0000256" key="5">
    <source>
        <dbReference type="ARBA" id="ARBA00022989"/>
    </source>
</evidence>
<evidence type="ECO:0000256" key="2">
    <source>
        <dbReference type="ARBA" id="ARBA00007860"/>
    </source>
</evidence>
<keyword evidence="6 11" id="KW-0472">Membrane</keyword>
<feature type="domain" description="Torsin-1A-interacting protein 1/2 AAA+ activator" evidence="12">
    <location>
        <begin position="137"/>
        <end position="331"/>
    </location>
</feature>
<proteinExistence type="inferred from homology"/>
<keyword evidence="4 11" id="KW-0812">Transmembrane</keyword>
<dbReference type="EMBL" id="GEDV01003204">
    <property type="protein sequence ID" value="JAP85353.1"/>
    <property type="molecule type" value="Transcribed_RNA"/>
</dbReference>
<evidence type="ECO:0000256" key="11">
    <source>
        <dbReference type="SAM" id="Phobius"/>
    </source>
</evidence>
<dbReference type="PANTHER" id="PTHR18843">
    <property type="entry name" value="TORSIN-1A-INTERACTING PROTEIN"/>
    <property type="match status" value="1"/>
</dbReference>
<protein>
    <recommendedName>
        <fullName evidence="12">Torsin-1A-interacting protein 1/2 AAA+ activator domain-containing protein</fullName>
    </recommendedName>
</protein>
<evidence type="ECO:0000313" key="13">
    <source>
        <dbReference type="EMBL" id="JAP85353.1"/>
    </source>
</evidence>
<keyword evidence="5 11" id="KW-1133">Transmembrane helix</keyword>
<dbReference type="Pfam" id="PF05609">
    <property type="entry name" value="LAP1_C"/>
    <property type="match status" value="1"/>
</dbReference>
<accession>A0A131Z1Q6</accession>
<reference evidence="13" key="1">
    <citation type="journal article" date="2016" name="Ticks Tick Borne Dis.">
        <title>De novo assembly and annotation of the salivary gland transcriptome of Rhipicephalus appendiculatus male and female ticks during blood feeding.</title>
        <authorList>
            <person name="de Castro M.H."/>
            <person name="de Klerk D."/>
            <person name="Pienaar R."/>
            <person name="Latif A.A."/>
            <person name="Rees D.J."/>
            <person name="Mans B.J."/>
        </authorList>
    </citation>
    <scope>NUCLEOTIDE SEQUENCE</scope>
    <source>
        <tissue evidence="13">Salivary glands</tissue>
    </source>
</reference>
<dbReference type="GO" id="GO:0005635">
    <property type="term" value="C:nuclear envelope"/>
    <property type="evidence" value="ECO:0007669"/>
    <property type="project" value="UniProtKB-SubCell"/>
</dbReference>
<evidence type="ECO:0000256" key="1">
    <source>
        <dbReference type="ARBA" id="ARBA00004259"/>
    </source>
</evidence>
<dbReference type="GO" id="GO:0001671">
    <property type="term" value="F:ATPase activator activity"/>
    <property type="evidence" value="ECO:0007669"/>
    <property type="project" value="InterPro"/>
</dbReference>
<organism evidence="13">
    <name type="scientific">Rhipicephalus appendiculatus</name>
    <name type="common">Brown ear tick</name>
    <dbReference type="NCBI Taxonomy" id="34631"/>
    <lineage>
        <taxon>Eukaryota</taxon>
        <taxon>Metazoa</taxon>
        <taxon>Ecdysozoa</taxon>
        <taxon>Arthropoda</taxon>
        <taxon>Chelicerata</taxon>
        <taxon>Arachnida</taxon>
        <taxon>Acari</taxon>
        <taxon>Parasitiformes</taxon>
        <taxon>Ixodida</taxon>
        <taxon>Ixodoidea</taxon>
        <taxon>Ixodidae</taxon>
        <taxon>Rhipicephalinae</taxon>
        <taxon>Rhipicephalus</taxon>
        <taxon>Rhipicephalus</taxon>
    </lineage>
</organism>
<dbReference type="PANTHER" id="PTHR18843:SF7">
    <property type="entry name" value="LAMINA-ASSOCIATED POLYPEPTIDE 1B ISOFORM 1-RELATED"/>
    <property type="match status" value="1"/>
</dbReference>
<dbReference type="GO" id="GO:0061024">
    <property type="term" value="P:membrane organization"/>
    <property type="evidence" value="ECO:0007669"/>
    <property type="project" value="TreeGrafter"/>
</dbReference>
<dbReference type="AlphaFoldDB" id="A0A131Z1Q6"/>
<evidence type="ECO:0000259" key="12">
    <source>
        <dbReference type="Pfam" id="PF05609"/>
    </source>
</evidence>
<dbReference type="InterPro" id="IPR038599">
    <property type="entry name" value="LAP1C-like_C_sf"/>
</dbReference>
<evidence type="ECO:0000256" key="6">
    <source>
        <dbReference type="ARBA" id="ARBA00023136"/>
    </source>
</evidence>
<evidence type="ECO:0000256" key="4">
    <source>
        <dbReference type="ARBA" id="ARBA00022692"/>
    </source>
</evidence>
<evidence type="ECO:0000256" key="7">
    <source>
        <dbReference type="ARBA" id="ARBA00023180"/>
    </source>
</evidence>
<evidence type="ECO:0000256" key="9">
    <source>
        <dbReference type="ARBA" id="ARBA00037847"/>
    </source>
</evidence>
<dbReference type="Gene3D" id="3.40.50.12190">
    <property type="match status" value="1"/>
</dbReference>
<feature type="compositionally biased region" description="Basic and acidic residues" evidence="10">
    <location>
        <begin position="1"/>
        <end position="12"/>
    </location>
</feature>
<keyword evidence="8" id="KW-0539">Nucleus</keyword>
<evidence type="ECO:0000256" key="10">
    <source>
        <dbReference type="SAM" id="MobiDB-lite"/>
    </source>
</evidence>
<keyword evidence="3" id="KW-0597">Phosphoprotein</keyword>
<evidence type="ECO:0000256" key="3">
    <source>
        <dbReference type="ARBA" id="ARBA00022553"/>
    </source>
</evidence>
<feature type="compositionally biased region" description="Basic residues" evidence="10">
    <location>
        <begin position="13"/>
        <end position="22"/>
    </location>
</feature>
<feature type="transmembrane region" description="Helical" evidence="11">
    <location>
        <begin position="103"/>
        <end position="124"/>
    </location>
</feature>
<evidence type="ECO:0000256" key="8">
    <source>
        <dbReference type="ARBA" id="ARBA00023242"/>
    </source>
</evidence>
<sequence>MSSRQQPEEHLVRRGIHDRRSSRHDADLNNSCDDAEDQTDRAEHVSTDANIEEPVEQESHVHKPSRTENIYPDLSLYKRRLSIPRTPSPPRRKKEPPLQNQKALYYFCMISVVCALILIVQYLYSEQPMHVSLADRRLGTLREHLRKLKDTFVAQPEYNWQIIRSSVMDMINDTGVYTGPAVITFLASIKNERFATCLSQQVATALSYTFDDGGDYGTIAADELSVSEDVARHIIENRCKEVVEMRRRHIIVASHLEQWNPDAAMMLHPLCDQENALYKNVTYILTVFTKHEDVSGQRERKEYDRLAENALNSAWESMDTNQRHAIISRVTGNVVLVREDSSLCASPS</sequence>
<feature type="region of interest" description="Disordered" evidence="10">
    <location>
        <begin position="1"/>
        <end position="69"/>
    </location>
</feature>
<keyword evidence="7" id="KW-0325">Glycoprotein</keyword>
<dbReference type="GO" id="GO:0016020">
    <property type="term" value="C:membrane"/>
    <property type="evidence" value="ECO:0007669"/>
    <property type="project" value="TreeGrafter"/>
</dbReference>
<comment type="similarity">
    <text evidence="2">Belongs to the TOR1AIP family.</text>
</comment>
<dbReference type="InterPro" id="IPR046753">
    <property type="entry name" value="TOIP1/2_C"/>
</dbReference>
<dbReference type="InterPro" id="IPR008662">
    <property type="entry name" value="TOIP1/2"/>
</dbReference>
<name>A0A131Z1Q6_RHIAP</name>